<keyword evidence="9" id="KW-0460">Magnesium</keyword>
<comment type="function">
    <text evidence="13">Single-stranded DNA endonuclease involved in excision repair of DNA damaged with UV light, bulky adducts, or cross-linking agents. Essential for the incision step of excision-repair.</text>
</comment>
<dbReference type="PRINTS" id="PR00853">
    <property type="entry name" value="XPGRADSUPER"/>
</dbReference>
<dbReference type="EMBL" id="MU854445">
    <property type="protein sequence ID" value="KAK4035403.1"/>
    <property type="molecule type" value="Genomic_DNA"/>
</dbReference>
<dbReference type="AlphaFoldDB" id="A0AAN6PBP9"/>
<feature type="compositionally biased region" description="Acidic residues" evidence="15">
    <location>
        <begin position="570"/>
        <end position="588"/>
    </location>
</feature>
<evidence type="ECO:0000256" key="13">
    <source>
        <dbReference type="ARBA" id="ARBA00053135"/>
    </source>
</evidence>
<proteinExistence type="inferred from homology"/>
<evidence type="ECO:0000256" key="10">
    <source>
        <dbReference type="ARBA" id="ARBA00023204"/>
    </source>
</evidence>
<dbReference type="Gene3D" id="3.40.50.1010">
    <property type="entry name" value="5'-nuclease"/>
    <property type="match status" value="2"/>
</dbReference>
<dbReference type="FunFam" id="1.10.150.20:FF:000030">
    <property type="entry name" value="Flap endonuclease GEN-like 1"/>
    <property type="match status" value="1"/>
</dbReference>
<dbReference type="GO" id="GO:0003697">
    <property type="term" value="F:single-stranded DNA binding"/>
    <property type="evidence" value="ECO:0007669"/>
    <property type="project" value="InterPro"/>
</dbReference>
<dbReference type="PROSITE" id="PS00841">
    <property type="entry name" value="XPG_1"/>
    <property type="match status" value="1"/>
</dbReference>
<comment type="caution">
    <text evidence="18">The sequence shown here is derived from an EMBL/GenBank/DDBJ whole genome shotgun (WGS) entry which is preliminary data.</text>
</comment>
<feature type="domain" description="XPG N-terminal" evidence="17">
    <location>
        <begin position="1"/>
        <end position="98"/>
    </location>
</feature>
<evidence type="ECO:0000256" key="7">
    <source>
        <dbReference type="ARBA" id="ARBA00022763"/>
    </source>
</evidence>
<feature type="region of interest" description="Disordered" evidence="15">
    <location>
        <begin position="619"/>
        <end position="638"/>
    </location>
</feature>
<dbReference type="InterPro" id="IPR006085">
    <property type="entry name" value="XPG_DNA_repair_N"/>
</dbReference>
<dbReference type="SUPFAM" id="SSF47807">
    <property type="entry name" value="5' to 3' exonuclease, C-terminal subdomain"/>
    <property type="match status" value="1"/>
</dbReference>
<keyword evidence="7" id="KW-0227">DNA damage</keyword>
<feature type="domain" description="XPG-I" evidence="16">
    <location>
        <begin position="880"/>
        <end position="949"/>
    </location>
</feature>
<organism evidence="18 19">
    <name type="scientific">Parachaetomium inaequale</name>
    <dbReference type="NCBI Taxonomy" id="2588326"/>
    <lineage>
        <taxon>Eukaryota</taxon>
        <taxon>Fungi</taxon>
        <taxon>Dikarya</taxon>
        <taxon>Ascomycota</taxon>
        <taxon>Pezizomycotina</taxon>
        <taxon>Sordariomycetes</taxon>
        <taxon>Sordariomycetidae</taxon>
        <taxon>Sordariales</taxon>
        <taxon>Chaetomiaceae</taxon>
        <taxon>Parachaetomium</taxon>
    </lineage>
</organism>
<dbReference type="InterPro" id="IPR006084">
    <property type="entry name" value="XPG/Rad2"/>
</dbReference>
<feature type="compositionally biased region" description="Basic residues" evidence="15">
    <location>
        <begin position="1204"/>
        <end position="1225"/>
    </location>
</feature>
<feature type="region of interest" description="Disordered" evidence="15">
    <location>
        <begin position="426"/>
        <end position="457"/>
    </location>
</feature>
<evidence type="ECO:0000313" key="18">
    <source>
        <dbReference type="EMBL" id="KAK4035403.1"/>
    </source>
</evidence>
<dbReference type="PROSITE" id="PS00842">
    <property type="entry name" value="XPG_2"/>
    <property type="match status" value="1"/>
</dbReference>
<dbReference type="GO" id="GO:0005634">
    <property type="term" value="C:nucleus"/>
    <property type="evidence" value="ECO:0007669"/>
    <property type="project" value="UniProtKB-SubCell"/>
</dbReference>
<dbReference type="PRINTS" id="PR00066">
    <property type="entry name" value="XRODRMPGMNTG"/>
</dbReference>
<evidence type="ECO:0000256" key="6">
    <source>
        <dbReference type="ARBA" id="ARBA00022759"/>
    </source>
</evidence>
<evidence type="ECO:0000256" key="8">
    <source>
        <dbReference type="ARBA" id="ARBA00022801"/>
    </source>
</evidence>
<dbReference type="GO" id="GO:0046872">
    <property type="term" value="F:metal ion binding"/>
    <property type="evidence" value="ECO:0007669"/>
    <property type="project" value="UniProtKB-KW"/>
</dbReference>
<evidence type="ECO:0000259" key="17">
    <source>
        <dbReference type="SMART" id="SM00485"/>
    </source>
</evidence>
<dbReference type="CDD" id="cd09868">
    <property type="entry name" value="PIN_XPG_RAD2"/>
    <property type="match status" value="2"/>
</dbReference>
<keyword evidence="19" id="KW-1185">Reference proteome</keyword>
<protein>
    <submittedName>
        <fullName evidence="18">Uncharacterized protein</fullName>
    </submittedName>
</protein>
<keyword evidence="4" id="KW-0540">Nuclease</keyword>
<comment type="similarity">
    <text evidence="3">Belongs to the XPG/RAD2 endonuclease family. XPG subfamily.</text>
</comment>
<evidence type="ECO:0000256" key="9">
    <source>
        <dbReference type="ARBA" id="ARBA00022842"/>
    </source>
</evidence>
<dbReference type="InterPro" id="IPR003903">
    <property type="entry name" value="UIM_dom"/>
</dbReference>
<keyword evidence="5" id="KW-0479">Metal-binding</keyword>
<dbReference type="InterPro" id="IPR019974">
    <property type="entry name" value="XPG_CS"/>
</dbReference>
<dbReference type="FunFam" id="3.40.50.1010:FF:000061">
    <property type="entry name" value="Single-stranded DNA endonuclease (Eurofung)"/>
    <property type="match status" value="1"/>
</dbReference>
<feature type="region of interest" description="Disordered" evidence="15">
    <location>
        <begin position="117"/>
        <end position="144"/>
    </location>
</feature>
<feature type="compositionally biased region" description="Acidic residues" evidence="15">
    <location>
        <begin position="646"/>
        <end position="656"/>
    </location>
</feature>
<dbReference type="InterPro" id="IPR001044">
    <property type="entry name" value="XPG/Rad2_eukaryotes"/>
</dbReference>
<dbReference type="SMART" id="SM00485">
    <property type="entry name" value="XPGN"/>
    <property type="match status" value="1"/>
</dbReference>
<dbReference type="PROSITE" id="PS50330">
    <property type="entry name" value="UIM"/>
    <property type="match status" value="1"/>
</dbReference>
<keyword evidence="6" id="KW-0255">Endonuclease</keyword>
<dbReference type="PANTHER" id="PTHR16171:SF7">
    <property type="entry name" value="DNA REPAIR PROTEIN RAD2"/>
    <property type="match status" value="1"/>
</dbReference>
<feature type="compositionally biased region" description="Acidic residues" evidence="15">
    <location>
        <begin position="1179"/>
        <end position="1200"/>
    </location>
</feature>
<evidence type="ECO:0000256" key="2">
    <source>
        <dbReference type="ARBA" id="ARBA00004123"/>
    </source>
</evidence>
<dbReference type="Pfam" id="PF00867">
    <property type="entry name" value="XPG_I"/>
    <property type="match status" value="1"/>
</dbReference>
<dbReference type="PANTHER" id="PTHR16171">
    <property type="entry name" value="DNA REPAIR PROTEIN COMPLEMENTING XP-G CELLS-RELATED"/>
    <property type="match status" value="1"/>
</dbReference>
<dbReference type="Proteomes" id="UP001303115">
    <property type="component" value="Unassembled WGS sequence"/>
</dbReference>
<keyword evidence="10" id="KW-0234">DNA repair</keyword>
<evidence type="ECO:0000256" key="5">
    <source>
        <dbReference type="ARBA" id="ARBA00022723"/>
    </source>
</evidence>
<dbReference type="SUPFAM" id="SSF88723">
    <property type="entry name" value="PIN domain-like"/>
    <property type="match status" value="1"/>
</dbReference>
<dbReference type="SMART" id="SM00279">
    <property type="entry name" value="HhH2"/>
    <property type="match status" value="1"/>
</dbReference>
<keyword evidence="14" id="KW-0175">Coiled coil</keyword>
<feature type="region of interest" description="Disordered" evidence="15">
    <location>
        <begin position="473"/>
        <end position="609"/>
    </location>
</feature>
<name>A0AAN6PBP9_9PEZI</name>
<sequence>MGVQGLWAVAQPCARPTNLSTLNRKRLAIDASIWIYQFLKAVRDKEGNALRNSHVVGFFRRICKLLWYGVKPVFVFDGGAPALKRATLQGRRRRREGRREDATRTAGKLLAVQMQRLAEEEEEKRRKRAEAAAGGGEVEEEQEQLPSMDQIVYADELGMSKQERQKNRRFHKQDAYHLPELQNGIEGMGKPNDPRIMSVEELEEYARQFHDGEDINLYDFSKIDFDGEFFKSLPPADRYNILNAARIRSRLRMGLSKDQLDGMFPDRMAFSRFQIERVKERNHLTQRLMYEMGMTGTDLTMAVNRVAGDRNREYILVKNEGAEGGWALGVVSKDKDRGQVHKPIDVDALEFQYQGQDAEDEWEDEEFEDVPIEGLNRLPKRKGDDAEESLFVDSGEANLFADDAALLDDEDEDLSRAIALSLQNQHGAGIHKEAEEEEKPEDAQAPEWKQKAAEAPRPIVSTSGRMVAHIVNNRASAAVPRRRDSESSNSDVDLQSALAAARKKQPKVQPAKAPAPAPIKPNVKNPFDGPLPFEKLDWRSAFGGRLAPPAAEKPKEQQKPREAETRDLEAVSDEEAGGFEKEAPEEEVAAGKKKGQPLPLPPWLTDDTDIRESVRKQQELEKQMNEEDEEMGELRFGQDDVIEIESSSDDGSDIEIVDAPPPAKQPMTVMPGASLPSLGDDVAKETLEIPVTEPGATGSTAAVDTTSLPTDTETHLEAQVESIELAVEESEDEEMEFEDVVLPAEPEQAAEEPTHDAHMTEEARIEAELFGDGTPPPAQQIRTEGLAVPQEDSLIDPDAPGPEEFEDFSDPEEEELLAQMAEEAEEHARFASQLNNKTQRENQEAYEHELRALRTQQKKDRRDADEVTQVMVTECQALLTLFGIPYITAPMEAEAQCAELVRLDLVDGIVTDDSDTFLFGGTRVYKNMFNSNKYVECYLAKDLETELSLSREQLISLAQLLGSDYTEGLPGVGPVTALEILSEFPGGGDGLAEFRDWWQDVQNRGRPKEADAHSPFRRKFRKAHATKLFLPLGFPNPAVADAYLHPEVDASAEPFQWGVPDLDGLRRFLMSTIGWSQERTDEVLVPVIRDMNKRDVEGTQSNITRYFSGSVGVGAREAFAPRQRGGGGSKRMADAVSRLRARTRGGGGGGLGEVAEMPVAAPPGPKGGRKRKARGAAVVDDDQDGGDDTVEGEEEEDDDDGGKGKGKSTRGGRGSGRGRGKKSRA</sequence>
<dbReference type="InterPro" id="IPR008918">
    <property type="entry name" value="HhH2"/>
</dbReference>
<dbReference type="GO" id="GO:0006289">
    <property type="term" value="P:nucleotide-excision repair"/>
    <property type="evidence" value="ECO:0007669"/>
    <property type="project" value="InterPro"/>
</dbReference>
<evidence type="ECO:0000256" key="12">
    <source>
        <dbReference type="ARBA" id="ARBA00038112"/>
    </source>
</evidence>
<keyword evidence="8" id="KW-0378">Hydrolase</keyword>
<dbReference type="Pfam" id="PF00752">
    <property type="entry name" value="XPG_N"/>
    <property type="match status" value="1"/>
</dbReference>
<dbReference type="InterPro" id="IPR006086">
    <property type="entry name" value="XPG-I_dom"/>
</dbReference>
<feature type="region of interest" description="Disordered" evidence="15">
    <location>
        <begin position="1141"/>
        <end position="1225"/>
    </location>
</feature>
<dbReference type="CDD" id="cd09904">
    <property type="entry name" value="H3TH_XPG"/>
    <property type="match status" value="1"/>
</dbReference>
<comment type="cofactor">
    <cofactor evidence="1">
        <name>Mg(2+)</name>
        <dbReference type="ChEBI" id="CHEBI:18420"/>
    </cofactor>
</comment>
<dbReference type="InterPro" id="IPR036279">
    <property type="entry name" value="5-3_exonuclease_C_sf"/>
</dbReference>
<dbReference type="SMART" id="SM00484">
    <property type="entry name" value="XPGI"/>
    <property type="match status" value="1"/>
</dbReference>
<evidence type="ECO:0000256" key="14">
    <source>
        <dbReference type="SAM" id="Coils"/>
    </source>
</evidence>
<feature type="compositionally biased region" description="Basic and acidic residues" evidence="15">
    <location>
        <begin position="552"/>
        <end position="569"/>
    </location>
</feature>
<evidence type="ECO:0000256" key="15">
    <source>
        <dbReference type="SAM" id="MobiDB-lite"/>
    </source>
</evidence>
<comment type="similarity">
    <text evidence="12">Belongs to the XPG/RAD2 endonuclease family. GEN subfamily.</text>
</comment>
<evidence type="ECO:0000256" key="4">
    <source>
        <dbReference type="ARBA" id="ARBA00022722"/>
    </source>
</evidence>
<evidence type="ECO:0000256" key="11">
    <source>
        <dbReference type="ARBA" id="ARBA00023242"/>
    </source>
</evidence>
<keyword evidence="11" id="KW-0539">Nucleus</keyword>
<comment type="subcellular location">
    <subcellularLocation>
        <location evidence="2">Nucleus</location>
    </subcellularLocation>
</comment>
<evidence type="ECO:0000259" key="16">
    <source>
        <dbReference type="SMART" id="SM00484"/>
    </source>
</evidence>
<dbReference type="FunFam" id="3.40.50.1010:FF:000025">
    <property type="entry name" value="DNA repair protein RAD2"/>
    <property type="match status" value="1"/>
</dbReference>
<reference evidence="19" key="1">
    <citation type="journal article" date="2023" name="Mol. Phylogenet. Evol.">
        <title>Genome-scale phylogeny and comparative genomics of the fungal order Sordariales.</title>
        <authorList>
            <person name="Hensen N."/>
            <person name="Bonometti L."/>
            <person name="Westerberg I."/>
            <person name="Brannstrom I.O."/>
            <person name="Guillou S."/>
            <person name="Cros-Aarteil S."/>
            <person name="Calhoun S."/>
            <person name="Haridas S."/>
            <person name="Kuo A."/>
            <person name="Mondo S."/>
            <person name="Pangilinan J."/>
            <person name="Riley R."/>
            <person name="LaButti K."/>
            <person name="Andreopoulos B."/>
            <person name="Lipzen A."/>
            <person name="Chen C."/>
            <person name="Yan M."/>
            <person name="Daum C."/>
            <person name="Ng V."/>
            <person name="Clum A."/>
            <person name="Steindorff A."/>
            <person name="Ohm R.A."/>
            <person name="Martin F."/>
            <person name="Silar P."/>
            <person name="Natvig D.O."/>
            <person name="Lalanne C."/>
            <person name="Gautier V."/>
            <person name="Ament-Velasquez S.L."/>
            <person name="Kruys A."/>
            <person name="Hutchinson M.I."/>
            <person name="Powell A.J."/>
            <person name="Barry K."/>
            <person name="Miller A.N."/>
            <person name="Grigoriev I.V."/>
            <person name="Debuchy R."/>
            <person name="Gladieux P."/>
            <person name="Hiltunen Thoren M."/>
            <person name="Johannesson H."/>
        </authorList>
    </citation>
    <scope>NUCLEOTIDE SEQUENCE [LARGE SCALE GENOMIC DNA]</scope>
    <source>
        <strain evidence="19">CBS 284.82</strain>
    </source>
</reference>
<dbReference type="GO" id="GO:0048256">
    <property type="term" value="F:flap endonuclease activity"/>
    <property type="evidence" value="ECO:0007669"/>
    <property type="project" value="UniProtKB-ARBA"/>
</dbReference>
<evidence type="ECO:0000313" key="19">
    <source>
        <dbReference type="Proteomes" id="UP001303115"/>
    </source>
</evidence>
<gene>
    <name evidence="18" type="ORF">C8A01DRAFT_38141</name>
</gene>
<feature type="coiled-coil region" evidence="14">
    <location>
        <begin position="821"/>
        <end position="856"/>
    </location>
</feature>
<accession>A0AAN6PBP9</accession>
<evidence type="ECO:0000256" key="1">
    <source>
        <dbReference type="ARBA" id="ARBA00001946"/>
    </source>
</evidence>
<dbReference type="Gene3D" id="1.10.150.20">
    <property type="entry name" value="5' to 3' exonuclease, C-terminal subdomain"/>
    <property type="match status" value="1"/>
</dbReference>
<dbReference type="InterPro" id="IPR029060">
    <property type="entry name" value="PIN-like_dom_sf"/>
</dbReference>
<feature type="region of interest" description="Disordered" evidence="15">
    <location>
        <begin position="646"/>
        <end position="679"/>
    </location>
</feature>
<evidence type="ECO:0000256" key="3">
    <source>
        <dbReference type="ARBA" id="ARBA00005283"/>
    </source>
</evidence>